<comment type="subcellular location">
    <subcellularLocation>
        <location evidence="1">Secreted</location>
    </subcellularLocation>
</comment>
<keyword evidence="2" id="KW-0964">Secreted</keyword>
<dbReference type="AlphaFoldDB" id="A0A1I8NL72"/>
<reference evidence="5" key="1">
    <citation type="submission" date="2020-05" db="UniProtKB">
        <authorList>
            <consortium name="EnsemblMetazoa"/>
        </authorList>
    </citation>
    <scope>IDENTIFICATION</scope>
    <source>
        <strain evidence="5">Aabys</strain>
    </source>
</reference>
<evidence type="ECO:0000256" key="2">
    <source>
        <dbReference type="ARBA" id="ARBA00022525"/>
    </source>
</evidence>
<dbReference type="GO" id="GO:0005576">
    <property type="term" value="C:extracellular region"/>
    <property type="evidence" value="ECO:0007669"/>
    <property type="project" value="UniProtKB-SubCell"/>
</dbReference>
<dbReference type="EnsemblMetazoa" id="MDOA016930-RA">
    <property type="protein sequence ID" value="MDOA016930-PA"/>
    <property type="gene ID" value="MDOA016930"/>
</dbReference>
<feature type="transmembrane region" description="Helical" evidence="3">
    <location>
        <begin position="20"/>
        <end position="46"/>
    </location>
</feature>
<dbReference type="OrthoDB" id="7901229at2759"/>
<dbReference type="VEuPathDB" id="VectorBase:MDOA016930"/>
<keyword evidence="3" id="KW-0812">Transmembrane</keyword>
<organism evidence="5">
    <name type="scientific">Musca domestica</name>
    <name type="common">House fly</name>
    <dbReference type="NCBI Taxonomy" id="7370"/>
    <lineage>
        <taxon>Eukaryota</taxon>
        <taxon>Metazoa</taxon>
        <taxon>Ecdysozoa</taxon>
        <taxon>Arthropoda</taxon>
        <taxon>Hexapoda</taxon>
        <taxon>Insecta</taxon>
        <taxon>Pterygota</taxon>
        <taxon>Neoptera</taxon>
        <taxon>Endopterygota</taxon>
        <taxon>Diptera</taxon>
        <taxon>Brachycera</taxon>
        <taxon>Muscomorpha</taxon>
        <taxon>Muscoidea</taxon>
        <taxon>Muscidae</taxon>
        <taxon>Musca</taxon>
    </lineage>
</organism>
<feature type="domain" description="Single" evidence="4">
    <location>
        <begin position="56"/>
        <end position="123"/>
    </location>
</feature>
<proteinExistence type="predicted"/>
<evidence type="ECO:0000256" key="3">
    <source>
        <dbReference type="SAM" id="Phobius"/>
    </source>
</evidence>
<evidence type="ECO:0000313" key="7">
    <source>
        <dbReference type="RefSeq" id="XP_011290795.1"/>
    </source>
</evidence>
<dbReference type="InterPro" id="IPR029277">
    <property type="entry name" value="SVWC_dom"/>
</dbReference>
<protein>
    <submittedName>
        <fullName evidence="7">Uncharacterized protein LOC105261543</fullName>
    </submittedName>
</protein>
<evidence type="ECO:0000259" key="4">
    <source>
        <dbReference type="SMART" id="SM01318"/>
    </source>
</evidence>
<dbReference type="VEuPathDB" id="VectorBase:MDOMA2_015797"/>
<name>A0A1I8NL72_MUSDO</name>
<evidence type="ECO:0000313" key="6">
    <source>
        <dbReference type="Proteomes" id="UP001652621"/>
    </source>
</evidence>
<dbReference type="PANTHER" id="PTHR39957:SF1">
    <property type="entry name" value="AT09846P1-RELATED"/>
    <property type="match status" value="1"/>
</dbReference>
<accession>A0A1I8NL72</accession>
<keyword evidence="3" id="KW-1133">Transmembrane helix</keyword>
<dbReference type="Proteomes" id="UP001652621">
    <property type="component" value="Unplaced"/>
</dbReference>
<dbReference type="InterPro" id="IPR053308">
    <property type="entry name" value="Vago-like"/>
</dbReference>
<gene>
    <name evidence="5" type="primary">105261543</name>
    <name evidence="7" type="synonym">LOC105261543</name>
</gene>
<dbReference type="Pfam" id="PF15430">
    <property type="entry name" value="SVWC"/>
    <property type="match status" value="1"/>
</dbReference>
<keyword evidence="3" id="KW-0472">Membrane</keyword>
<evidence type="ECO:0000313" key="5">
    <source>
        <dbReference type="EnsemblMetazoa" id="MDOA016930-PA"/>
    </source>
</evidence>
<evidence type="ECO:0000256" key="1">
    <source>
        <dbReference type="ARBA" id="ARBA00004613"/>
    </source>
</evidence>
<dbReference type="GeneID" id="105261543"/>
<keyword evidence="6" id="KW-1185">Reference proteome</keyword>
<reference evidence="7" key="2">
    <citation type="submission" date="2025-04" db="UniProtKB">
        <authorList>
            <consortium name="RefSeq"/>
        </authorList>
    </citation>
    <scope>IDENTIFICATION</scope>
    <source>
        <strain evidence="7">Aabys</strain>
    </source>
</reference>
<dbReference type="SMART" id="SM01318">
    <property type="entry name" value="SVWC"/>
    <property type="match status" value="1"/>
</dbReference>
<dbReference type="RefSeq" id="XP_011290795.1">
    <property type="nucleotide sequence ID" value="XM_011292493.2"/>
</dbReference>
<sequence>MDAVQKTSQSGFQCHSYSIVIMKFLICFNYLFVYITLCSAAAMVSISEHPDYPGQCYDYVYGVGPVSWGQEINDPVKCLSIKCRKGSWLESYSCGVIGVPEGCVLSNPIVAPYPKCCHREFICNNADNIEKILK</sequence>
<dbReference type="KEGG" id="mde:105261543"/>
<dbReference type="PANTHER" id="PTHR39957">
    <property type="entry name" value="AT09846P1-RELATED"/>
    <property type="match status" value="1"/>
</dbReference>